<feature type="non-terminal residue" evidence="2">
    <location>
        <position position="375"/>
    </location>
</feature>
<gene>
    <name evidence="2" type="ORF">METZ01_LOCUS242756</name>
</gene>
<accession>A0A382HS00</accession>
<dbReference type="AlphaFoldDB" id="A0A382HS00"/>
<feature type="transmembrane region" description="Helical" evidence="1">
    <location>
        <begin position="20"/>
        <end position="37"/>
    </location>
</feature>
<sequence>MNYANIKSKLDIPRGQMSSLLKAFFFFFSVLCSWYVIRPVRNEMAVQAGLENIPFLLSIVLLVMLFANPIYSWVVSKIKKDRIVVYVYLFFILNLLCFLLGWNFLGEAGRAWIAKVFYIWCNVYSFFVVSVFWVAMINFFQSHEAKKYFGFISAGGSLGAFTGSSIARYYSTEVCGTASMSDWGPFSLIVVSVVALSIAIILSLGFKPTTTNYSNNAEETEEILGGTWMDPFRSIFSAPSVKNLTLYMILWTFVMTVSWMVALDIIQNWSSDPCERTAFFARIEQIVTPLTLICQFFITAFILRKIGVAVVLIAYGFILSAGLVAYATFPVFTTVLIVVCILRVFEYGFNKPARETIFTVLKKQERYKSTVFMDT</sequence>
<evidence type="ECO:0008006" key="3">
    <source>
        <dbReference type="Google" id="ProtNLM"/>
    </source>
</evidence>
<feature type="transmembrane region" description="Helical" evidence="1">
    <location>
        <begin position="148"/>
        <end position="171"/>
    </location>
</feature>
<feature type="transmembrane region" description="Helical" evidence="1">
    <location>
        <begin position="308"/>
        <end position="326"/>
    </location>
</feature>
<feature type="transmembrane region" description="Helical" evidence="1">
    <location>
        <begin position="53"/>
        <end position="71"/>
    </location>
</feature>
<dbReference type="EMBL" id="UINC01062871">
    <property type="protein sequence ID" value="SVB89902.1"/>
    <property type="molecule type" value="Genomic_DNA"/>
</dbReference>
<name>A0A382HS00_9ZZZZ</name>
<feature type="transmembrane region" description="Helical" evidence="1">
    <location>
        <begin position="244"/>
        <end position="266"/>
    </location>
</feature>
<keyword evidence="1" id="KW-1133">Transmembrane helix</keyword>
<proteinExistence type="predicted"/>
<evidence type="ECO:0000313" key="2">
    <source>
        <dbReference type="EMBL" id="SVB89902.1"/>
    </source>
</evidence>
<dbReference type="PANTHER" id="PTHR43596">
    <property type="entry name" value="ADP,ATP CARRIER PROTEIN"/>
    <property type="match status" value="1"/>
</dbReference>
<dbReference type="Gene3D" id="1.20.1250.20">
    <property type="entry name" value="MFS general substrate transporter like domains"/>
    <property type="match status" value="1"/>
</dbReference>
<feature type="transmembrane region" description="Helical" evidence="1">
    <location>
        <begin position="183"/>
        <end position="206"/>
    </location>
</feature>
<feature type="transmembrane region" description="Helical" evidence="1">
    <location>
        <begin position="117"/>
        <end position="136"/>
    </location>
</feature>
<reference evidence="2" key="1">
    <citation type="submission" date="2018-05" db="EMBL/GenBank/DDBJ databases">
        <authorList>
            <person name="Lanie J.A."/>
            <person name="Ng W.-L."/>
            <person name="Kazmierczak K.M."/>
            <person name="Andrzejewski T.M."/>
            <person name="Davidsen T.M."/>
            <person name="Wayne K.J."/>
            <person name="Tettelin H."/>
            <person name="Glass J.I."/>
            <person name="Rusch D."/>
            <person name="Podicherti R."/>
            <person name="Tsui H.-C.T."/>
            <person name="Winkler M.E."/>
        </authorList>
    </citation>
    <scope>NUCLEOTIDE SEQUENCE</scope>
</reference>
<evidence type="ECO:0000256" key="1">
    <source>
        <dbReference type="SAM" id="Phobius"/>
    </source>
</evidence>
<feature type="transmembrane region" description="Helical" evidence="1">
    <location>
        <begin position="83"/>
        <end position="105"/>
    </location>
</feature>
<feature type="transmembrane region" description="Helical" evidence="1">
    <location>
        <begin position="286"/>
        <end position="303"/>
    </location>
</feature>
<dbReference type="InterPro" id="IPR036259">
    <property type="entry name" value="MFS_trans_sf"/>
</dbReference>
<keyword evidence="1" id="KW-0812">Transmembrane</keyword>
<protein>
    <recommendedName>
        <fullName evidence="3">ADP,ATP carrier protein</fullName>
    </recommendedName>
</protein>
<organism evidence="2">
    <name type="scientific">marine metagenome</name>
    <dbReference type="NCBI Taxonomy" id="408172"/>
    <lineage>
        <taxon>unclassified sequences</taxon>
        <taxon>metagenomes</taxon>
        <taxon>ecological metagenomes</taxon>
    </lineage>
</organism>
<dbReference type="PANTHER" id="PTHR43596:SF1">
    <property type="entry name" value="ADP,ATP CARRIER PROTEIN"/>
    <property type="match status" value="1"/>
</dbReference>
<dbReference type="SUPFAM" id="SSF103473">
    <property type="entry name" value="MFS general substrate transporter"/>
    <property type="match status" value="1"/>
</dbReference>
<keyword evidence="1" id="KW-0472">Membrane</keyword>